<feature type="compositionally biased region" description="Pro residues" evidence="6">
    <location>
        <begin position="305"/>
        <end position="347"/>
    </location>
</feature>
<feature type="region of interest" description="Disordered" evidence="6">
    <location>
        <begin position="259"/>
        <end position="354"/>
    </location>
</feature>
<dbReference type="SMART" id="SM00054">
    <property type="entry name" value="EFh"/>
    <property type="match status" value="4"/>
</dbReference>
<comment type="caution">
    <text evidence="9">The sequence shown here is derived from an EMBL/GenBank/DDBJ whole genome shotgun (WGS) entry which is preliminary data.</text>
</comment>
<dbReference type="OrthoDB" id="10273045at2759"/>
<reference evidence="9 10" key="1">
    <citation type="submission" date="2016-02" db="EMBL/GenBank/DDBJ databases">
        <title>Genome analysis of coral dinoflagellate symbionts highlights evolutionary adaptations to a symbiotic lifestyle.</title>
        <authorList>
            <person name="Aranda M."/>
            <person name="Li Y."/>
            <person name="Liew Y.J."/>
            <person name="Baumgarten S."/>
            <person name="Simakov O."/>
            <person name="Wilson M."/>
            <person name="Piel J."/>
            <person name="Ashoor H."/>
            <person name="Bougouffa S."/>
            <person name="Bajic V.B."/>
            <person name="Ryu T."/>
            <person name="Ravasi T."/>
            <person name="Bayer T."/>
            <person name="Micklem G."/>
            <person name="Kim H."/>
            <person name="Bhak J."/>
            <person name="Lajeunesse T.C."/>
            <person name="Voolstra C.R."/>
        </authorList>
    </citation>
    <scope>NUCLEOTIDE SEQUENCE [LARGE SCALE GENOMIC DNA]</scope>
    <source>
        <strain evidence="9 10">CCMP2467</strain>
    </source>
</reference>
<comment type="subcellular location">
    <subcellularLocation>
        <location evidence="1">Nucleus</location>
    </subcellularLocation>
</comment>
<evidence type="ECO:0000256" key="2">
    <source>
        <dbReference type="ARBA" id="ARBA00022837"/>
    </source>
</evidence>
<dbReference type="Proteomes" id="UP000186817">
    <property type="component" value="Unassembled WGS sequence"/>
</dbReference>
<dbReference type="GO" id="GO:0005509">
    <property type="term" value="F:calcium ion binding"/>
    <property type="evidence" value="ECO:0007669"/>
    <property type="project" value="InterPro"/>
</dbReference>
<dbReference type="AlphaFoldDB" id="A0A1Q9F6F9"/>
<dbReference type="InterPro" id="IPR004170">
    <property type="entry name" value="WWE_dom"/>
</dbReference>
<dbReference type="GO" id="GO:0008270">
    <property type="term" value="F:zinc ion binding"/>
    <property type="evidence" value="ECO:0007669"/>
    <property type="project" value="InterPro"/>
</dbReference>
<proteinExistence type="inferred from homology"/>
<evidence type="ECO:0008006" key="11">
    <source>
        <dbReference type="Google" id="ProtNLM"/>
    </source>
</evidence>
<comment type="similarity">
    <text evidence="4">Belongs to the ARTD/PARP family.</text>
</comment>
<protein>
    <recommendedName>
        <fullName evidence="11">Calmodulin</fullName>
    </recommendedName>
</protein>
<dbReference type="Pfam" id="PF00644">
    <property type="entry name" value="PARP"/>
    <property type="match status" value="1"/>
</dbReference>
<dbReference type="EMBL" id="LSRX01000005">
    <property type="protein sequence ID" value="OLQ15251.1"/>
    <property type="molecule type" value="Genomic_DNA"/>
</dbReference>
<keyword evidence="2" id="KW-0106">Calcium</keyword>
<evidence type="ECO:0000256" key="5">
    <source>
        <dbReference type="SAM" id="Coils"/>
    </source>
</evidence>
<dbReference type="PROSITE" id="PS50222">
    <property type="entry name" value="EF_HAND_2"/>
    <property type="match status" value="2"/>
</dbReference>
<dbReference type="InterPro" id="IPR018247">
    <property type="entry name" value="EF_Hand_1_Ca_BS"/>
</dbReference>
<dbReference type="Pfam" id="PF02825">
    <property type="entry name" value="WWE"/>
    <property type="match status" value="1"/>
</dbReference>
<dbReference type="GO" id="GO:0003950">
    <property type="term" value="F:NAD+ poly-ADP-ribosyltransferase activity"/>
    <property type="evidence" value="ECO:0007669"/>
    <property type="project" value="InterPro"/>
</dbReference>
<evidence type="ECO:0000313" key="9">
    <source>
        <dbReference type="EMBL" id="OLQ15251.1"/>
    </source>
</evidence>
<evidence type="ECO:0000256" key="6">
    <source>
        <dbReference type="SAM" id="MobiDB-lite"/>
    </source>
</evidence>
<dbReference type="InterPro" id="IPR011992">
    <property type="entry name" value="EF-hand-dom_pair"/>
</dbReference>
<dbReference type="SMART" id="SM00678">
    <property type="entry name" value="WWE"/>
    <property type="match status" value="1"/>
</dbReference>
<gene>
    <name evidence="9" type="ORF">AK812_SmicGene518</name>
</gene>
<dbReference type="SUPFAM" id="SSF47473">
    <property type="entry name" value="EF-hand"/>
    <property type="match status" value="1"/>
</dbReference>
<evidence type="ECO:0000256" key="3">
    <source>
        <dbReference type="ARBA" id="ARBA00023242"/>
    </source>
</evidence>
<evidence type="ECO:0000256" key="4">
    <source>
        <dbReference type="ARBA" id="ARBA00024347"/>
    </source>
</evidence>
<feature type="domain" description="WWE" evidence="8">
    <location>
        <begin position="1"/>
        <end position="75"/>
    </location>
</feature>
<keyword evidence="3" id="KW-0539">Nucleus</keyword>
<accession>A0A1Q9F6F9</accession>
<dbReference type="GO" id="GO:0005634">
    <property type="term" value="C:nucleus"/>
    <property type="evidence" value="ECO:0007669"/>
    <property type="project" value="UniProtKB-SubCell"/>
</dbReference>
<dbReference type="InterPro" id="IPR051712">
    <property type="entry name" value="ARTD-AVP"/>
</dbReference>
<dbReference type="PANTHER" id="PTHR45740:SF2">
    <property type="entry name" value="POLY [ADP-RIBOSE] POLYMERASE"/>
    <property type="match status" value="1"/>
</dbReference>
<dbReference type="PROSITE" id="PS00018">
    <property type="entry name" value="EF_HAND_1"/>
    <property type="match status" value="2"/>
</dbReference>
<dbReference type="InterPro" id="IPR002048">
    <property type="entry name" value="EF_hand_dom"/>
</dbReference>
<sequence length="915" mass="103262">MGSIESITGHRWEFYDESLREWRPVAEAWAEVVEQKFAERASTCRVMLGRYVYLVDLTALTQINEQTQRRRQIRRRMLFADRIGRRMHDAVRIHDAIISRQGARNEQERQRAEEAERQLSEQTRAAGIEMLSAFPDVATLSTASLQRRSRFSLRRNPSTDRRVIEKPVPADRPVYSVLSELFTRSMTRHREGIGSTVWCEPPQVEISSIWETINPSLLDKYQLARRDMAVRRPNGCSPLQGVSATKCVVDEGHVNLNEYGPSSPPAFQPSSLPAFQPSKPSKPSSLPALQPSSPPAFQPSNLPASLPPSSPPALQPSLPAPLQPSSPPPAFQPSSPPAFQPSSPPALQPSSQPFQLHLYPGLEGWRASGREGWKAAGGGRLEGWKAGTKGRLEGCKAGGLEGWKAGGHEGWKAGRLEVEGWKAEGWKAGGLEGWKAGRLQGWRAGRLEGWLEARLESWREGWKVVEQIQETGLDPQRGGEVVGRMFGIGTYFAENASKSDFYTTCEDCHTCRDCKHAEQERCILVARVLLGETQVTKSRCDSLRRAPDGYDSITAEKRERDGIVDHMEFITYKEIANLCWAMALSDLCRDLWGSEGCSRITTKRRDLPSAMAEDAAAIEDKAPDGDMNIVSGLLVAHAEEVRNHIDEEHNAWALKMWCRMDRDGNGFINRAELDCEEFRGIIRSVLAPEMGAVMGGVEYMRSELNMSQAINYCLRKADLNRDNVLSFAEFNSFLRVLKNQDLGKSTAHLIFALFDLDQDTFIDELEFREVFRFFLGHKPTEEQFQTEWAKLDRGGDQKVDLSRYIEWLQTSTNPIFHQHAPPAPPLRAPDEGAVADDNRYLPRLKPPADKKIRPKWNQRFNAGVNRNEKCPQGQRSYFSKAQSLPELKRFYETRRGFRSMASLMQLPEVWEWGCG</sequence>
<dbReference type="InterPro" id="IPR018123">
    <property type="entry name" value="WWE-dom_subgr"/>
</dbReference>
<keyword evidence="5" id="KW-0175">Coiled coil</keyword>
<evidence type="ECO:0000313" key="10">
    <source>
        <dbReference type="Proteomes" id="UP000186817"/>
    </source>
</evidence>
<dbReference type="SUPFAM" id="SSF56399">
    <property type="entry name" value="ADP-ribosylation"/>
    <property type="match status" value="1"/>
</dbReference>
<dbReference type="Gene3D" id="3.30.720.50">
    <property type="match status" value="1"/>
</dbReference>
<keyword evidence="10" id="KW-1185">Reference proteome</keyword>
<feature type="coiled-coil region" evidence="5">
    <location>
        <begin position="98"/>
        <end position="125"/>
    </location>
</feature>
<organism evidence="9 10">
    <name type="scientific">Symbiodinium microadriaticum</name>
    <name type="common">Dinoflagellate</name>
    <name type="synonym">Zooxanthella microadriatica</name>
    <dbReference type="NCBI Taxonomy" id="2951"/>
    <lineage>
        <taxon>Eukaryota</taxon>
        <taxon>Sar</taxon>
        <taxon>Alveolata</taxon>
        <taxon>Dinophyceae</taxon>
        <taxon>Suessiales</taxon>
        <taxon>Symbiodiniaceae</taxon>
        <taxon>Symbiodinium</taxon>
    </lineage>
</organism>
<dbReference type="Pfam" id="PF13202">
    <property type="entry name" value="EF-hand_5"/>
    <property type="match status" value="1"/>
</dbReference>
<dbReference type="Gene3D" id="1.10.238.10">
    <property type="entry name" value="EF-hand"/>
    <property type="match status" value="1"/>
</dbReference>
<feature type="compositionally biased region" description="Low complexity" evidence="6">
    <location>
        <begin position="273"/>
        <end position="291"/>
    </location>
</feature>
<dbReference type="PROSITE" id="PS50918">
    <property type="entry name" value="WWE"/>
    <property type="match status" value="1"/>
</dbReference>
<dbReference type="PANTHER" id="PTHR45740">
    <property type="entry name" value="POLY [ADP-RIBOSE] POLYMERASE"/>
    <property type="match status" value="1"/>
</dbReference>
<evidence type="ECO:0000259" key="7">
    <source>
        <dbReference type="PROSITE" id="PS50222"/>
    </source>
</evidence>
<evidence type="ECO:0000256" key="1">
    <source>
        <dbReference type="ARBA" id="ARBA00004123"/>
    </source>
</evidence>
<dbReference type="SUPFAM" id="SSF117839">
    <property type="entry name" value="WWE domain"/>
    <property type="match status" value="1"/>
</dbReference>
<name>A0A1Q9F6F9_SYMMI</name>
<dbReference type="InterPro" id="IPR012317">
    <property type="entry name" value="Poly(ADP-ribose)pol_cat_dom"/>
</dbReference>
<dbReference type="Gene3D" id="3.90.228.10">
    <property type="match status" value="1"/>
</dbReference>
<feature type="domain" description="EF-hand" evidence="7">
    <location>
        <begin position="705"/>
        <end position="740"/>
    </location>
</feature>
<dbReference type="InterPro" id="IPR037197">
    <property type="entry name" value="WWE_dom_sf"/>
</dbReference>
<evidence type="ECO:0000259" key="8">
    <source>
        <dbReference type="PROSITE" id="PS50918"/>
    </source>
</evidence>
<feature type="domain" description="EF-hand" evidence="7">
    <location>
        <begin position="742"/>
        <end position="777"/>
    </location>
</feature>
<dbReference type="GO" id="GO:1990404">
    <property type="term" value="F:NAD+-protein mono-ADP-ribosyltransferase activity"/>
    <property type="evidence" value="ECO:0007669"/>
    <property type="project" value="TreeGrafter"/>
</dbReference>